<evidence type="ECO:0000313" key="2">
    <source>
        <dbReference type="EMBL" id="KXK26790.1"/>
    </source>
</evidence>
<feature type="transmembrane region" description="Helical" evidence="1">
    <location>
        <begin position="325"/>
        <end position="346"/>
    </location>
</feature>
<name>A0A136LYP7_9BACT</name>
<accession>A0A136LYP7</accession>
<feature type="transmembrane region" description="Helical" evidence="1">
    <location>
        <begin position="367"/>
        <end position="391"/>
    </location>
</feature>
<comment type="caution">
    <text evidence="2">The sequence shown here is derived from an EMBL/GenBank/DDBJ whole genome shotgun (WGS) entry which is preliminary data.</text>
</comment>
<organism evidence="2 3">
    <name type="scientific">candidate division WS6 bacterium OLB20</name>
    <dbReference type="NCBI Taxonomy" id="1617426"/>
    <lineage>
        <taxon>Bacteria</taxon>
        <taxon>Candidatus Dojkabacteria</taxon>
    </lineage>
</organism>
<protein>
    <submittedName>
        <fullName evidence="2">Uncharacterized protein</fullName>
    </submittedName>
</protein>
<dbReference type="AlphaFoldDB" id="A0A136LYP7"/>
<keyword evidence="1" id="KW-0812">Transmembrane</keyword>
<dbReference type="Proteomes" id="UP000070457">
    <property type="component" value="Unassembled WGS sequence"/>
</dbReference>
<keyword evidence="1" id="KW-1133">Transmembrane helix</keyword>
<dbReference type="EMBL" id="JYNZ01000003">
    <property type="protein sequence ID" value="KXK26790.1"/>
    <property type="molecule type" value="Genomic_DNA"/>
</dbReference>
<sequence length="397" mass="42728">MLSGHKLSLQGIALKLLIVSSVVFVVAVLTSSQALAAGCVSDENMCPSSTLGPLGDYFLENNLFADDLNSSEERNIIVEGNRHCALSNITEVNSVWSHAGGWVFNVCFDGYVADKSPSGLLAYGGAARCCPESHPNLILQPQGIHLTYDLLCCPDPNDSIVSDSDGKCYRPDNSSVPAEQDRDLSSIWGLEGSNHLIETETLWWCGGGGNCRVLNGDRMNPAETFESESACEANGAYCINNNELDPNDATRRCVDGNLVDASAPIDPDAGELSKGCDNIPEENAEERTQCRACVARNLDEADEGFFVWNALGCWDVSLNGIVTRLFQIGIGIIGGVMILRFIQAAIMMQTDNPEQIREAKEIVSSAIIALIVLLGAVVILRFLGINVLGILPLDFLQ</sequence>
<evidence type="ECO:0000313" key="3">
    <source>
        <dbReference type="Proteomes" id="UP000070457"/>
    </source>
</evidence>
<dbReference type="STRING" id="1617426.TR69_WS6001000811"/>
<reference evidence="2 3" key="1">
    <citation type="submission" date="2015-02" db="EMBL/GenBank/DDBJ databases">
        <title>Improved understanding of the partial-nitritation anammox process through 23 genomes representing the majority of the microbial community.</title>
        <authorList>
            <person name="Speth D.R."/>
            <person name="In T Zandt M."/>
            <person name="Guerrero Cruz S."/>
            <person name="Jetten M.S."/>
            <person name="Dutilh B.E."/>
        </authorList>
    </citation>
    <scope>NUCLEOTIDE SEQUENCE [LARGE SCALE GENOMIC DNA]</scope>
    <source>
        <strain evidence="2">OLB20</strain>
    </source>
</reference>
<proteinExistence type="predicted"/>
<evidence type="ECO:0000256" key="1">
    <source>
        <dbReference type="SAM" id="Phobius"/>
    </source>
</evidence>
<gene>
    <name evidence="2" type="ORF">TR69_WS6001000811</name>
</gene>
<keyword evidence="1" id="KW-0472">Membrane</keyword>